<organism evidence="2 3">
    <name type="scientific">Shouchella clausii</name>
    <name type="common">Alkalihalobacillus clausii</name>
    <dbReference type="NCBI Taxonomy" id="79880"/>
    <lineage>
        <taxon>Bacteria</taxon>
        <taxon>Bacillati</taxon>
        <taxon>Bacillota</taxon>
        <taxon>Bacilli</taxon>
        <taxon>Bacillales</taxon>
        <taxon>Bacillaceae</taxon>
        <taxon>Shouchella</taxon>
    </lineage>
</organism>
<accession>A0A268P5D2</accession>
<protein>
    <submittedName>
        <fullName evidence="2">Uncharacterized protein</fullName>
    </submittedName>
</protein>
<gene>
    <name evidence="2" type="ORF">CHH72_00635</name>
</gene>
<comment type="caution">
    <text evidence="2">The sequence shown here is derived from an EMBL/GenBank/DDBJ whole genome shotgun (WGS) entry which is preliminary data.</text>
</comment>
<dbReference type="EMBL" id="NPCC01000003">
    <property type="protein sequence ID" value="PAE90891.1"/>
    <property type="molecule type" value="Genomic_DNA"/>
</dbReference>
<name>A0A268P5D2_SHOCL</name>
<evidence type="ECO:0000256" key="1">
    <source>
        <dbReference type="SAM" id="MobiDB-lite"/>
    </source>
</evidence>
<evidence type="ECO:0000313" key="3">
    <source>
        <dbReference type="Proteomes" id="UP000216207"/>
    </source>
</evidence>
<dbReference type="GeneID" id="86926639"/>
<dbReference type="RefSeq" id="WP_094427160.1">
    <property type="nucleotide sequence ID" value="NZ_CP019985.1"/>
</dbReference>
<feature type="region of interest" description="Disordered" evidence="1">
    <location>
        <begin position="1"/>
        <end position="31"/>
    </location>
</feature>
<feature type="compositionally biased region" description="Basic and acidic residues" evidence="1">
    <location>
        <begin position="15"/>
        <end position="29"/>
    </location>
</feature>
<proteinExistence type="predicted"/>
<sequence length="64" mass="7748">MDKHDKPHKPLSQTERNKRWQEQNKDRARYLSARSSARSFIRNRATAEDLDELEQLIAERRQQL</sequence>
<reference evidence="2 3" key="1">
    <citation type="submission" date="2017-07" db="EMBL/GenBank/DDBJ databases">
        <title>Isolation and whole genome analysis of endospore-forming bacteria from heroin.</title>
        <authorList>
            <person name="Kalinowski J."/>
            <person name="Ahrens B."/>
            <person name="Al-Dilaimi A."/>
            <person name="Winkler A."/>
            <person name="Wibberg D."/>
            <person name="Schleenbecker U."/>
            <person name="Ruckert C."/>
            <person name="Wolfel R."/>
            <person name="Grass G."/>
        </authorList>
    </citation>
    <scope>NUCLEOTIDE SEQUENCE [LARGE SCALE GENOMIC DNA]</scope>
    <source>
        <strain evidence="2 3">7539</strain>
    </source>
</reference>
<dbReference type="AlphaFoldDB" id="A0A268P5D2"/>
<evidence type="ECO:0000313" key="2">
    <source>
        <dbReference type="EMBL" id="PAE90891.1"/>
    </source>
</evidence>
<dbReference type="Proteomes" id="UP000216207">
    <property type="component" value="Unassembled WGS sequence"/>
</dbReference>